<sequence>MSCNTNTDIALKKQHTEKNKEEAAQCTKLWAKRMKETKENARNRFQRGIDCPG</sequence>
<feature type="region of interest" description="Disordered" evidence="1">
    <location>
        <begin position="1"/>
        <end position="22"/>
    </location>
</feature>
<reference evidence="2 3" key="1">
    <citation type="submission" date="2005-09" db="EMBL/GenBank/DDBJ databases">
        <authorList>
            <person name="Mural R.J."/>
            <person name="Li P.W."/>
            <person name="Adams M.D."/>
            <person name="Amanatides P.G."/>
            <person name="Baden-Tillson H."/>
            <person name="Barnstead M."/>
            <person name="Chin S.H."/>
            <person name="Dew I."/>
            <person name="Evans C.A."/>
            <person name="Ferriera S."/>
            <person name="Flanigan M."/>
            <person name="Fosler C."/>
            <person name="Glodek A."/>
            <person name="Gu Z."/>
            <person name="Holt R.A."/>
            <person name="Jennings D."/>
            <person name="Kraft C.L."/>
            <person name="Lu F."/>
            <person name="Nguyen T."/>
            <person name="Nusskern D.R."/>
            <person name="Pfannkoch C.M."/>
            <person name="Sitter C."/>
            <person name="Sutton G.G."/>
            <person name="Venter J.C."/>
            <person name="Wang Z."/>
            <person name="Woodage T."/>
            <person name="Zheng X.H."/>
            <person name="Zhong F."/>
        </authorList>
    </citation>
    <scope>NUCLEOTIDE SEQUENCE [LARGE SCALE GENOMIC DNA]</scope>
    <source>
        <strain>BN</strain>
        <strain evidence="3">Sprague-Dawley</strain>
    </source>
</reference>
<organism evidence="2 3">
    <name type="scientific">Rattus norvegicus</name>
    <name type="common">Rat</name>
    <dbReference type="NCBI Taxonomy" id="10116"/>
    <lineage>
        <taxon>Eukaryota</taxon>
        <taxon>Metazoa</taxon>
        <taxon>Chordata</taxon>
        <taxon>Craniata</taxon>
        <taxon>Vertebrata</taxon>
        <taxon>Euteleostomi</taxon>
        <taxon>Mammalia</taxon>
        <taxon>Eutheria</taxon>
        <taxon>Euarchontoglires</taxon>
        <taxon>Glires</taxon>
        <taxon>Rodentia</taxon>
        <taxon>Myomorpha</taxon>
        <taxon>Muroidea</taxon>
        <taxon>Muridae</taxon>
        <taxon>Murinae</taxon>
        <taxon>Rattus</taxon>
    </lineage>
</organism>
<feature type="compositionally biased region" description="Basic and acidic residues" evidence="1">
    <location>
        <begin position="10"/>
        <end position="22"/>
    </location>
</feature>
<dbReference type="Proteomes" id="UP000234681">
    <property type="component" value="Chromosome 4"/>
</dbReference>
<name>A6IL17_RAT</name>
<evidence type="ECO:0000313" key="3">
    <source>
        <dbReference type="Proteomes" id="UP000234681"/>
    </source>
</evidence>
<evidence type="ECO:0000256" key="1">
    <source>
        <dbReference type="SAM" id="MobiDB-lite"/>
    </source>
</evidence>
<dbReference type="AlphaFoldDB" id="A6IL17"/>
<evidence type="ECO:0000313" key="2">
    <source>
        <dbReference type="EMBL" id="EDM02122.1"/>
    </source>
</evidence>
<accession>A6IL17</accession>
<proteinExistence type="predicted"/>
<dbReference type="EMBL" id="CH473964">
    <property type="protein sequence ID" value="EDM02122.1"/>
    <property type="molecule type" value="Genomic_DNA"/>
</dbReference>
<protein>
    <submittedName>
        <fullName evidence="2">RCG29796</fullName>
    </submittedName>
</protein>
<gene>
    <name evidence="2" type="ORF">rCG_29796</name>
</gene>
<dbReference type="Gene3D" id="1.20.5.2650">
    <property type="match status" value="1"/>
</dbReference>